<evidence type="ECO:0000256" key="3">
    <source>
        <dbReference type="ARBA" id="ARBA00022840"/>
    </source>
</evidence>
<evidence type="ECO:0000256" key="5">
    <source>
        <dbReference type="ARBA" id="ARBA00023125"/>
    </source>
</evidence>
<feature type="coiled-coil region" evidence="6">
    <location>
        <begin position="300"/>
        <end position="352"/>
    </location>
</feature>
<dbReference type="GO" id="GO:0005694">
    <property type="term" value="C:chromosome"/>
    <property type="evidence" value="ECO:0007669"/>
    <property type="project" value="InterPro"/>
</dbReference>
<dbReference type="NCBIfam" id="TIGR02168">
    <property type="entry name" value="SMC_prok_B"/>
    <property type="match status" value="1"/>
</dbReference>
<dbReference type="GO" id="GO:0003677">
    <property type="term" value="F:DNA binding"/>
    <property type="evidence" value="ECO:0007669"/>
    <property type="project" value="UniProtKB-UniRule"/>
</dbReference>
<evidence type="ECO:0000256" key="1">
    <source>
        <dbReference type="ARBA" id="ARBA00022490"/>
    </source>
</evidence>
<feature type="coiled-coil region" evidence="6">
    <location>
        <begin position="851"/>
        <end position="920"/>
    </location>
</feature>
<evidence type="ECO:0000313" key="9">
    <source>
        <dbReference type="EMBL" id="OGI45140.1"/>
    </source>
</evidence>
<dbReference type="GO" id="GO:0006260">
    <property type="term" value="P:DNA replication"/>
    <property type="evidence" value="ECO:0007669"/>
    <property type="project" value="UniProtKB-UniRule"/>
</dbReference>
<dbReference type="Pfam" id="PF02463">
    <property type="entry name" value="SMC_N"/>
    <property type="match status" value="1"/>
</dbReference>
<dbReference type="CDD" id="cd03278">
    <property type="entry name" value="ABC_SMC_barmotin"/>
    <property type="match status" value="2"/>
</dbReference>
<dbReference type="GO" id="GO:0005524">
    <property type="term" value="F:ATP binding"/>
    <property type="evidence" value="ECO:0007669"/>
    <property type="project" value="UniProtKB-UniRule"/>
</dbReference>
<gene>
    <name evidence="6" type="primary">smc</name>
    <name evidence="9" type="ORF">A2V92_04080</name>
</gene>
<feature type="domain" description="SMC hinge" evidence="8">
    <location>
        <begin position="528"/>
        <end position="619"/>
    </location>
</feature>
<dbReference type="GO" id="GO:0016887">
    <property type="term" value="F:ATP hydrolysis activity"/>
    <property type="evidence" value="ECO:0007669"/>
    <property type="project" value="InterPro"/>
</dbReference>
<dbReference type="InterPro" id="IPR036277">
    <property type="entry name" value="SMC_hinge_sf"/>
</dbReference>
<evidence type="ECO:0000256" key="2">
    <source>
        <dbReference type="ARBA" id="ARBA00022741"/>
    </source>
</evidence>
<comment type="subcellular location">
    <subcellularLocation>
        <location evidence="6">Cytoplasm</location>
    </subcellularLocation>
</comment>
<feature type="coiled-coil region" evidence="6">
    <location>
        <begin position="986"/>
        <end position="1013"/>
    </location>
</feature>
<comment type="caution">
    <text evidence="9">The sequence shown here is derived from an EMBL/GenBank/DDBJ whole genome shotgun (WGS) entry which is preliminary data.</text>
</comment>
<dbReference type="InterPro" id="IPR003395">
    <property type="entry name" value="RecF/RecN/SMC_N"/>
</dbReference>
<dbReference type="Pfam" id="PF06470">
    <property type="entry name" value="SMC_hinge"/>
    <property type="match status" value="1"/>
</dbReference>
<dbReference type="AlphaFoldDB" id="A0A1F6TJ29"/>
<organism evidence="9 10">
    <name type="scientific">Candidatus Muproteobacteria bacterium RBG_16_65_31</name>
    <dbReference type="NCBI Taxonomy" id="1817759"/>
    <lineage>
        <taxon>Bacteria</taxon>
        <taxon>Pseudomonadati</taxon>
        <taxon>Pseudomonadota</taxon>
        <taxon>Candidatus Muproteobacteria</taxon>
    </lineage>
</organism>
<evidence type="ECO:0000313" key="10">
    <source>
        <dbReference type="Proteomes" id="UP000179344"/>
    </source>
</evidence>
<comment type="similarity">
    <text evidence="6">Belongs to the SMC family.</text>
</comment>
<keyword evidence="2 6" id="KW-0547">Nucleotide-binding</keyword>
<evidence type="ECO:0000259" key="8">
    <source>
        <dbReference type="Pfam" id="PF06470"/>
    </source>
</evidence>
<evidence type="ECO:0000259" key="7">
    <source>
        <dbReference type="Pfam" id="PF02463"/>
    </source>
</evidence>
<feature type="binding site" evidence="6">
    <location>
        <begin position="32"/>
        <end position="39"/>
    </location>
    <ligand>
        <name>ATP</name>
        <dbReference type="ChEBI" id="CHEBI:30616"/>
    </ligand>
</feature>
<dbReference type="GO" id="GO:0007062">
    <property type="term" value="P:sister chromatid cohesion"/>
    <property type="evidence" value="ECO:0007669"/>
    <property type="project" value="InterPro"/>
</dbReference>
<dbReference type="PANTHER" id="PTHR43977">
    <property type="entry name" value="STRUCTURAL MAINTENANCE OF CHROMOSOMES PROTEIN 3"/>
    <property type="match status" value="1"/>
</dbReference>
<dbReference type="EMBL" id="MFST01000017">
    <property type="protein sequence ID" value="OGI45140.1"/>
    <property type="molecule type" value="Genomic_DNA"/>
</dbReference>
<feature type="coiled-coil region" evidence="6">
    <location>
        <begin position="662"/>
        <end position="822"/>
    </location>
</feature>
<keyword evidence="4 6" id="KW-0175">Coiled coil</keyword>
<dbReference type="InterPro" id="IPR027417">
    <property type="entry name" value="P-loop_NTPase"/>
</dbReference>
<keyword evidence="5 6" id="KW-0238">DNA-binding</keyword>
<dbReference type="InterPro" id="IPR011890">
    <property type="entry name" value="SMC_prok"/>
</dbReference>
<feature type="coiled-coil region" evidence="6">
    <location>
        <begin position="170"/>
        <end position="211"/>
    </location>
</feature>
<dbReference type="SUPFAM" id="SSF52540">
    <property type="entry name" value="P-loop containing nucleoside triphosphate hydrolases"/>
    <property type="match status" value="1"/>
</dbReference>
<comment type="function">
    <text evidence="6">Required for chromosome condensation and partitioning.</text>
</comment>
<evidence type="ECO:0000256" key="6">
    <source>
        <dbReference type="HAMAP-Rule" id="MF_01894"/>
    </source>
</evidence>
<feature type="domain" description="RecF/RecN/SMC N-terminal" evidence="7">
    <location>
        <begin position="3"/>
        <end position="1152"/>
    </location>
</feature>
<keyword evidence="1 6" id="KW-0963">Cytoplasm</keyword>
<dbReference type="InterPro" id="IPR024704">
    <property type="entry name" value="SMC"/>
</dbReference>
<dbReference type="HAMAP" id="MF_01894">
    <property type="entry name" value="Smc_prok"/>
    <property type="match status" value="1"/>
</dbReference>
<proteinExistence type="inferred from homology"/>
<dbReference type="PIRSF" id="PIRSF005719">
    <property type="entry name" value="SMC"/>
    <property type="match status" value="1"/>
</dbReference>
<evidence type="ECO:0000256" key="4">
    <source>
        <dbReference type="ARBA" id="ARBA00023054"/>
    </source>
</evidence>
<comment type="domain">
    <text evidence="6">Contains large globular domains required for ATP hydrolysis at each terminus and a third globular domain forming a flexible hinge near the middle of the molecule. These domains are separated by coiled-coil structures.</text>
</comment>
<dbReference type="SUPFAM" id="SSF75553">
    <property type="entry name" value="Smc hinge domain"/>
    <property type="match status" value="1"/>
</dbReference>
<dbReference type="InterPro" id="IPR010935">
    <property type="entry name" value="SMC_hinge"/>
</dbReference>
<feature type="coiled-coil region" evidence="6">
    <location>
        <begin position="459"/>
        <end position="500"/>
    </location>
</feature>
<name>A0A1F6TJ29_9PROT</name>
<feature type="coiled-coil region" evidence="6">
    <location>
        <begin position="405"/>
        <end position="432"/>
    </location>
</feature>
<dbReference type="GO" id="GO:0007059">
    <property type="term" value="P:chromosome segregation"/>
    <property type="evidence" value="ECO:0007669"/>
    <property type="project" value="UniProtKB-UniRule"/>
</dbReference>
<sequence length="1168" mass="131053">MRLKQIKLAGFKSFVDPLAIPIGGNLIGIVGPNGCGKSNIIDAVRWVMGESSATRLRGDSMADVIFNGSSARKPIGKAAVELVFDNSDGRAGGEYAGYSEIAIRREAGRDGLSDYYLNKTKCRRKDITDLFLGTGLGPRAYSIIEQGMVTRIIEAKPEDLRGFVEEAAGISKYRERRRETENRIKHTRENMARVEDIRNELGAQLGKLQRQSKAAARYKELKQEERLTRAQLLALRWRALDAQLQQHDADLRQRQTALEAVHAEQRRIEAEMEAVRGRRVEADERDNAVQAEFYAVGGEISRLEQAIEHARETRAAQQREQDQINRSWEEGGRHLESDRARLKELERRLEENAPRLAQLTQARAAAATAVRAAEDALGAWQDDWHAFSESAAEPAKTREIQDARIHQLAQHVEQLRQRQTRLQEELGTIAAEHGREPLEAPRAQARALDQECEARERSLGEVEAHIRDARRRRDELDGELARARGELQSCAARLASLRELHDAAGGRDEALRAWLRAHDLEQARHLTGMLQVEPGWEPAVERVLGMNLAALCVPGMDRVARDAAALTQSSVAFFDPDMPPAARRSAARPALLDKLQSQADLAPLLDGVYTADSLDEALAARAGLAARESIISRDGAWVGRNWLSLGHEKPERAGWLLREREIEALQTQAAEQQKTVADAQARLADAAAQLQALEDERDALGRSLNELNREHALKREQLGHLEARRTQIEARMAQIRREQEEDEALLARDQAEIERATELLRRAETSGDTHGQQRARMQQRRADLQQALEQARAVESGGRDDLHRLEIERQGLQTELDSIRAAGARLEGQLRHLGERRDELARLLAADARPEAELQQRLNEFLQQRLAVEERLGQARAAVADLDTALRAREQERAQQEKQAQQLRDELETKRVARQELLVRRDTLAEQVRESGFELSPVLQETPPAAGEQEWQARLDSLAERIERLGPINLVAIEESRELSERKGYLDKQSEDLSQALAMLEEAIRKMDRETRARFKETFDRVNEGFQSFFPRLFGGGTAYLELTDNDLLETGVTVMARPPGKRNSTIHLLSGGEKALTAVALLFAIFELNPAPFCLLDEVDAPLDDANVERYCETIKAMSGRTQLVYVTHNKISMEMADILIGVTMSEPGVSRLVAVDVEAALEMVAR</sequence>
<accession>A0A1F6TJ29</accession>
<protein>
    <recommendedName>
        <fullName evidence="6">Chromosome partition protein Smc</fullName>
    </recommendedName>
</protein>
<dbReference type="Proteomes" id="UP000179344">
    <property type="component" value="Unassembled WGS sequence"/>
</dbReference>
<keyword evidence="3 6" id="KW-0067">ATP-binding</keyword>
<dbReference type="GO" id="GO:0005737">
    <property type="term" value="C:cytoplasm"/>
    <property type="evidence" value="ECO:0007669"/>
    <property type="project" value="UniProtKB-SubCell"/>
</dbReference>
<dbReference type="GO" id="GO:0030261">
    <property type="term" value="P:chromosome condensation"/>
    <property type="evidence" value="ECO:0007669"/>
    <property type="project" value="InterPro"/>
</dbReference>
<dbReference type="Gene3D" id="3.40.50.300">
    <property type="entry name" value="P-loop containing nucleotide triphosphate hydrolases"/>
    <property type="match status" value="2"/>
</dbReference>
<comment type="subunit">
    <text evidence="6">Homodimer.</text>
</comment>
<reference evidence="9 10" key="1">
    <citation type="journal article" date="2016" name="Nat. Commun.">
        <title>Thousands of microbial genomes shed light on interconnected biogeochemical processes in an aquifer system.</title>
        <authorList>
            <person name="Anantharaman K."/>
            <person name="Brown C.T."/>
            <person name="Hug L.A."/>
            <person name="Sharon I."/>
            <person name="Castelle C.J."/>
            <person name="Probst A.J."/>
            <person name="Thomas B.C."/>
            <person name="Singh A."/>
            <person name="Wilkins M.J."/>
            <person name="Karaoz U."/>
            <person name="Brodie E.L."/>
            <person name="Williams K.H."/>
            <person name="Hubbard S.S."/>
            <person name="Banfield J.F."/>
        </authorList>
    </citation>
    <scope>NUCLEOTIDE SEQUENCE [LARGE SCALE GENOMIC DNA]</scope>
</reference>